<keyword evidence="2" id="KW-0732">Signal</keyword>
<dbReference type="Proteomes" id="UP000094271">
    <property type="component" value="Unassembled WGS sequence"/>
</dbReference>
<evidence type="ECO:0008006" key="11">
    <source>
        <dbReference type="Google" id="ProtNLM"/>
    </source>
</evidence>
<evidence type="ECO:0000256" key="6">
    <source>
        <dbReference type="SAM" id="MobiDB-lite"/>
    </source>
</evidence>
<evidence type="ECO:0000256" key="5">
    <source>
        <dbReference type="ARBA" id="ARBA00023288"/>
    </source>
</evidence>
<accession>A0A1E3UBD9</accession>
<evidence type="ECO:0000313" key="10">
    <source>
        <dbReference type="Proteomes" id="UP000094869"/>
    </source>
</evidence>
<dbReference type="PANTHER" id="PTHR43649:SF33">
    <property type="entry name" value="POLYGALACTURONAN_RHAMNOGALACTURONAN-BINDING PROTEIN YTCQ"/>
    <property type="match status" value="1"/>
</dbReference>
<evidence type="ECO:0000313" key="7">
    <source>
        <dbReference type="EMBL" id="ODR46512.1"/>
    </source>
</evidence>
<sequence>MIAWKAKVHKYLFLRKGEMKMSYWKKALSIGLAAVMTASMLAGCGGSNKDTAQSGGNTAGTQASDTAESADNGTSEDITTYKIATVRWTDAWPVDFLESGFMKELEEKHGIKIEWQVYYDNDWQEQKSLLLASGDLPDAFFGSICLKDTDISQNKDYFLELTDLIDQNMPNLKAVFEKEPELLARAKDRNGEIYSLVKKLPLRPEVCGNILYINKEWLDNLNLEVPTTYEELENVLEAFVTEDADGDGDPNNEIGITGASSLNALSGCLRNYLFPFGTMVSRDNNYMSLVDGKPVFMPVEENYKESVKWFSDMYQKGIIDPEFFTQEDAMRRSKLQAEGGSQVGLVSAWTADAETGLNVGQFVPLEAITGPDGKHHVENAQNFLDISDRELLITKNCQNPEKLLAWADDFYTDLASMQTFYGSIPDQIQDNGDGTYDVLVPSDGSSLDTSAWSNSMRDFGPKYMNPEFYDKVSLPADQGDGIKLAEDAINGKYIADDNVIGFPMVKYTDEELTQLTTLGTDIYKYVEAQFAHWVVDGGIDEEWDAYLKQLDSMGLQDLMNIQNGAYEAYLQSMGK</sequence>
<dbReference type="InterPro" id="IPR006059">
    <property type="entry name" value="SBP"/>
</dbReference>
<reference evidence="7 9" key="2">
    <citation type="submission" date="2016-08" db="EMBL/GenBank/DDBJ databases">
        <authorList>
            <person name="Seilhamer J.J."/>
        </authorList>
    </citation>
    <scope>NUCLEOTIDE SEQUENCE [LARGE SCALE GENOMIC DNA]</scope>
    <source>
        <strain evidence="7 9">NML150140-1</strain>
    </source>
</reference>
<feature type="region of interest" description="Disordered" evidence="6">
    <location>
        <begin position="49"/>
        <end position="73"/>
    </location>
</feature>
<evidence type="ECO:0000256" key="3">
    <source>
        <dbReference type="ARBA" id="ARBA00023136"/>
    </source>
</evidence>
<dbReference type="AlphaFoldDB" id="A0A1E3UBD9"/>
<organism evidence="7 9">
    <name type="scientific">Eisenbergiella tayi</name>
    <dbReference type="NCBI Taxonomy" id="1432052"/>
    <lineage>
        <taxon>Bacteria</taxon>
        <taxon>Bacillati</taxon>
        <taxon>Bacillota</taxon>
        <taxon>Clostridia</taxon>
        <taxon>Lachnospirales</taxon>
        <taxon>Lachnospiraceae</taxon>
        <taxon>Eisenbergiella</taxon>
    </lineage>
</organism>
<keyword evidence="10" id="KW-1185">Reference proteome</keyword>
<evidence type="ECO:0000256" key="4">
    <source>
        <dbReference type="ARBA" id="ARBA00023139"/>
    </source>
</evidence>
<proteinExistence type="predicted"/>
<dbReference type="Pfam" id="PF13416">
    <property type="entry name" value="SBP_bac_8"/>
    <property type="match status" value="1"/>
</dbReference>
<gene>
    <name evidence="7" type="ORF">BEI59_25500</name>
    <name evidence="8" type="ORF">BEI63_27470</name>
</gene>
<evidence type="ECO:0000313" key="8">
    <source>
        <dbReference type="EMBL" id="ODR46620.1"/>
    </source>
</evidence>
<keyword evidence="1" id="KW-1003">Cell membrane</keyword>
<evidence type="ECO:0000313" key="9">
    <source>
        <dbReference type="Proteomes" id="UP000094271"/>
    </source>
</evidence>
<dbReference type="EMBL" id="MEHD01000049">
    <property type="protein sequence ID" value="ODR46620.1"/>
    <property type="molecule type" value="Genomic_DNA"/>
</dbReference>
<dbReference type="SUPFAM" id="SSF53850">
    <property type="entry name" value="Periplasmic binding protein-like II"/>
    <property type="match status" value="1"/>
</dbReference>
<dbReference type="EMBL" id="MEHA01000024">
    <property type="protein sequence ID" value="ODR46512.1"/>
    <property type="molecule type" value="Genomic_DNA"/>
</dbReference>
<dbReference type="Proteomes" id="UP000094869">
    <property type="component" value="Unassembled WGS sequence"/>
</dbReference>
<evidence type="ECO:0000256" key="2">
    <source>
        <dbReference type="ARBA" id="ARBA00022729"/>
    </source>
</evidence>
<keyword evidence="4" id="KW-0564">Palmitate</keyword>
<dbReference type="InterPro" id="IPR050490">
    <property type="entry name" value="Bact_solute-bd_prot1"/>
</dbReference>
<evidence type="ECO:0000256" key="1">
    <source>
        <dbReference type="ARBA" id="ARBA00022475"/>
    </source>
</evidence>
<reference evidence="8 10" key="1">
    <citation type="submission" date="2016-08" db="EMBL/GenBank/DDBJ databases">
        <title>Characterization of Isolates of Eisenbergiella tayi Derived from Blood Cultures, Using Whole Genome Sequencing.</title>
        <authorList>
            <person name="Bernier A.-M."/>
            <person name="Burdz T."/>
            <person name="Wiebe D."/>
            <person name="Bernard K."/>
        </authorList>
    </citation>
    <scope>NUCLEOTIDE SEQUENCE [LARGE SCALE GENOMIC DNA]</scope>
    <source>
        <strain evidence="8 10">NML120146</strain>
    </source>
</reference>
<dbReference type="Gene3D" id="3.40.190.10">
    <property type="entry name" value="Periplasmic binding protein-like II"/>
    <property type="match status" value="2"/>
</dbReference>
<name>A0A1E3UBD9_9FIRM</name>
<comment type="caution">
    <text evidence="7">The sequence shown here is derived from an EMBL/GenBank/DDBJ whole genome shotgun (WGS) entry which is preliminary data.</text>
</comment>
<protein>
    <recommendedName>
        <fullName evidence="11">Extracellular solute-binding protein</fullName>
    </recommendedName>
</protein>
<keyword evidence="3" id="KW-0472">Membrane</keyword>
<dbReference type="PANTHER" id="PTHR43649">
    <property type="entry name" value="ARABINOSE-BINDING PROTEIN-RELATED"/>
    <property type="match status" value="1"/>
</dbReference>
<keyword evidence="5" id="KW-0449">Lipoprotein</keyword>